<organism evidence="4 5">
    <name type="scientific">Pseudoruegeria aquimaris</name>
    <dbReference type="NCBI Taxonomy" id="393663"/>
    <lineage>
        <taxon>Bacteria</taxon>
        <taxon>Pseudomonadati</taxon>
        <taxon>Pseudomonadota</taxon>
        <taxon>Alphaproteobacteria</taxon>
        <taxon>Rhodobacterales</taxon>
        <taxon>Roseobacteraceae</taxon>
        <taxon>Pseudoruegeria</taxon>
    </lineage>
</organism>
<keyword evidence="2 3" id="KW-0143">Chaperone</keyword>
<dbReference type="RefSeq" id="WP_085867465.1">
    <property type="nucleotide sequence ID" value="NZ_FWFQ01000004.1"/>
</dbReference>
<evidence type="ECO:0000256" key="2">
    <source>
        <dbReference type="ARBA" id="ARBA00023186"/>
    </source>
</evidence>
<evidence type="ECO:0000313" key="4">
    <source>
        <dbReference type="EMBL" id="SLN22691.1"/>
    </source>
</evidence>
<accession>A0A1Y5RPX4</accession>
<comment type="subunit">
    <text evidence="3">UreD, UreF and UreG form a complex that acts as a GTP-hydrolysis-dependent molecular chaperone, activating the urease apoprotein by helping to assemble the nickel containing metallocenter of UreC. The UreE protein probably delivers the nickel.</text>
</comment>
<proteinExistence type="inferred from homology"/>
<sequence length="273" mass="29283">MLDSSQIRMQRAAGRAEVAIAARGGRNALCRLHQSGSAKAFLPKVHTPVPEVVFLNTSGGVTGGDRIGYRLEVGAGAQVIATTQTAERAYQSSADVGEVTVELSVGEGGVLEWLPQETILFDHSAMTRRTTVDLAAGARFLMVETVVLGRAAMGEVIEDLAFFDLRQIRREGRPVLVEPLQIDAAALGLRDHPAVFGGAVAMSTLAYVAEEAEDVLARIGSLPESDEVAIAASAWEGRCVLRFLAGDAWPLRRALADVLNRIRGRALPRVWQM</sequence>
<evidence type="ECO:0000313" key="5">
    <source>
        <dbReference type="Proteomes" id="UP000193409"/>
    </source>
</evidence>
<dbReference type="PANTHER" id="PTHR33643">
    <property type="entry name" value="UREASE ACCESSORY PROTEIN D"/>
    <property type="match status" value="1"/>
</dbReference>
<dbReference type="InterPro" id="IPR002669">
    <property type="entry name" value="UreD"/>
</dbReference>
<reference evidence="4 5" key="1">
    <citation type="submission" date="2017-03" db="EMBL/GenBank/DDBJ databases">
        <authorList>
            <person name="Afonso C.L."/>
            <person name="Miller P.J."/>
            <person name="Scott M.A."/>
            <person name="Spackman E."/>
            <person name="Goraichik I."/>
            <person name="Dimitrov K.M."/>
            <person name="Suarez D.L."/>
            <person name="Swayne D.E."/>
        </authorList>
    </citation>
    <scope>NUCLEOTIDE SEQUENCE [LARGE SCALE GENOMIC DNA]</scope>
    <source>
        <strain evidence="4 5">CECT 7680</strain>
    </source>
</reference>
<name>A0A1Y5RPX4_9RHOB</name>
<protein>
    <recommendedName>
        <fullName evidence="3">Urease accessory protein UreD</fullName>
    </recommendedName>
</protein>
<keyword evidence="5" id="KW-1185">Reference proteome</keyword>
<dbReference type="Proteomes" id="UP000193409">
    <property type="component" value="Unassembled WGS sequence"/>
</dbReference>
<comment type="similarity">
    <text evidence="1 3">Belongs to the UreD family.</text>
</comment>
<evidence type="ECO:0000256" key="1">
    <source>
        <dbReference type="ARBA" id="ARBA00007177"/>
    </source>
</evidence>
<comment type="subcellular location">
    <subcellularLocation>
        <location evidence="3">Cytoplasm</location>
    </subcellularLocation>
</comment>
<dbReference type="EMBL" id="FWFQ01000004">
    <property type="protein sequence ID" value="SLN22691.1"/>
    <property type="molecule type" value="Genomic_DNA"/>
</dbReference>
<keyword evidence="3" id="KW-0963">Cytoplasm</keyword>
<dbReference type="AlphaFoldDB" id="A0A1Y5RPX4"/>
<dbReference type="Pfam" id="PF01774">
    <property type="entry name" value="UreD"/>
    <property type="match status" value="1"/>
</dbReference>
<dbReference type="OrthoDB" id="9798842at2"/>
<evidence type="ECO:0000256" key="3">
    <source>
        <dbReference type="HAMAP-Rule" id="MF_01384"/>
    </source>
</evidence>
<keyword evidence="3" id="KW-0996">Nickel insertion</keyword>
<dbReference type="PANTHER" id="PTHR33643:SF1">
    <property type="entry name" value="UREASE ACCESSORY PROTEIN D"/>
    <property type="match status" value="1"/>
</dbReference>
<dbReference type="GO" id="GO:0005737">
    <property type="term" value="C:cytoplasm"/>
    <property type="evidence" value="ECO:0007669"/>
    <property type="project" value="UniProtKB-SubCell"/>
</dbReference>
<dbReference type="GO" id="GO:0016151">
    <property type="term" value="F:nickel cation binding"/>
    <property type="evidence" value="ECO:0007669"/>
    <property type="project" value="UniProtKB-UniRule"/>
</dbReference>
<dbReference type="HAMAP" id="MF_01384">
    <property type="entry name" value="UreD"/>
    <property type="match status" value="1"/>
</dbReference>
<comment type="function">
    <text evidence="3">Required for maturation of urease via the functional incorporation of the urease nickel metallocenter.</text>
</comment>
<gene>
    <name evidence="3 4" type="primary">ureD</name>
    <name evidence="4" type="ORF">PSA7680_00909</name>
</gene>